<dbReference type="GO" id="GO:0005524">
    <property type="term" value="F:ATP binding"/>
    <property type="evidence" value="ECO:0007669"/>
    <property type="project" value="UniProtKB-KW"/>
</dbReference>
<dbReference type="InterPro" id="IPR017871">
    <property type="entry name" value="ABC_transporter-like_CS"/>
</dbReference>
<dbReference type="InterPro" id="IPR003439">
    <property type="entry name" value="ABC_transporter-like_ATP-bd"/>
</dbReference>
<accession>A0A3M3FHZ2</accession>
<dbReference type="GO" id="GO:0015833">
    <property type="term" value="P:peptide transport"/>
    <property type="evidence" value="ECO:0007669"/>
    <property type="project" value="InterPro"/>
</dbReference>
<dbReference type="GO" id="GO:0055085">
    <property type="term" value="P:transmembrane transport"/>
    <property type="evidence" value="ECO:0007669"/>
    <property type="project" value="UniProtKB-ARBA"/>
</dbReference>
<keyword evidence="2" id="KW-0547">Nucleotide-binding</keyword>
<dbReference type="InterPro" id="IPR003593">
    <property type="entry name" value="AAA+_ATPase"/>
</dbReference>
<dbReference type="NCBIfam" id="NF007739">
    <property type="entry name" value="PRK10419.1"/>
    <property type="match status" value="2"/>
</dbReference>
<dbReference type="AlphaFoldDB" id="A0A3M3FHZ2"/>
<name>A0A3M3FHZ2_PSESG</name>
<dbReference type="PROSITE" id="PS00211">
    <property type="entry name" value="ABC_TRANSPORTER_1"/>
    <property type="match status" value="1"/>
</dbReference>
<dbReference type="EMBL" id="RBON01000319">
    <property type="protein sequence ID" value="RMM61510.1"/>
    <property type="molecule type" value="Genomic_DNA"/>
</dbReference>
<keyword evidence="1" id="KW-0813">Transport</keyword>
<dbReference type="FunFam" id="3.40.50.300:FF:002585">
    <property type="entry name" value="Glutathione import ATP-binding protein GsiA"/>
    <property type="match status" value="1"/>
</dbReference>
<dbReference type="InterPro" id="IPR050319">
    <property type="entry name" value="ABC_transp_ATP-bind"/>
</dbReference>
<dbReference type="Gene3D" id="3.40.50.300">
    <property type="entry name" value="P-loop containing nucleotide triphosphate hydrolases"/>
    <property type="match status" value="2"/>
</dbReference>
<evidence type="ECO:0000313" key="6">
    <source>
        <dbReference type="Proteomes" id="UP000276829"/>
    </source>
</evidence>
<dbReference type="PANTHER" id="PTHR43776">
    <property type="entry name" value="TRANSPORT ATP-BINDING PROTEIN"/>
    <property type="match status" value="1"/>
</dbReference>
<sequence>MSQLIRVQDLRVVADGDQGELEIVKGVSFALEKGEVLALIGESGSGKTTIALALLGYARRGCKLAGGVVQVGEHDMLSLPESQLQGLRGNRVSYTAQSAAAAFNPAKKLIDQVIEGALIHGLGSRADLQAKAVELFRDLALPNPESIGQRYPHQVSGGQLQRVMAAMALISDPLLVILDEPTTALDVTTQIDVLRAFKRVVRERGATAVYVSHDLAVVAQMADQIVVLNGGRIIEQSSTAALLKGPEDAYTRSLLAAARPDKVLKPASEVVKDSTLLTIRGLTAGYGKKNLQGMPMIRVLEDIDLTIRRGQAIGVIGESGSGKSTLARVVAGLLDPAHGSLTFDGADLSGTLAGRTEDQFRRIQMVFQNADTALNPMHSISAILARPLKMYFGLKGKALRDRIDELMDLVRLPRELAERRPNELSGGQKQRVNLARALAAKPDLILCDEVTSALDTVVGACILELLGELRRKLGVSYLFISHDISTVRALCDDIVVMYSGHKVEEGSREAFSRVPFHPYTDLLVHSVPELRQGWLETCGVTSGKLPPISAPASNPELCTFLNRCPARVEGLCNKTAPSRRMIAGGSEILCHRDSDELQAVQENLNPVTVGAYA</sequence>
<comment type="caution">
    <text evidence="5">The sequence shown here is derived from an EMBL/GenBank/DDBJ whole genome shotgun (WGS) entry which is preliminary data.</text>
</comment>
<dbReference type="InterPro" id="IPR027417">
    <property type="entry name" value="P-loop_NTPase"/>
</dbReference>
<dbReference type="PROSITE" id="PS50893">
    <property type="entry name" value="ABC_TRANSPORTER_2"/>
    <property type="match status" value="2"/>
</dbReference>
<evidence type="ECO:0000256" key="2">
    <source>
        <dbReference type="ARBA" id="ARBA00022741"/>
    </source>
</evidence>
<evidence type="ECO:0000256" key="1">
    <source>
        <dbReference type="ARBA" id="ARBA00022448"/>
    </source>
</evidence>
<dbReference type="RefSeq" id="WP_122385803.1">
    <property type="nucleotide sequence ID" value="NZ_RBON01000319.1"/>
</dbReference>
<protein>
    <submittedName>
        <fullName evidence="5">Peptide ABC transporter, ATP-binding protein</fullName>
    </submittedName>
</protein>
<feature type="domain" description="ABC transporter" evidence="4">
    <location>
        <begin position="5"/>
        <end position="255"/>
    </location>
</feature>
<dbReference type="NCBIfam" id="TIGR01727">
    <property type="entry name" value="oligo_HPY"/>
    <property type="match status" value="1"/>
</dbReference>
<organism evidence="5 6">
    <name type="scientific">Pseudomonas savastanoi pv. glycinea</name>
    <name type="common">Pseudomonas syringae pv. glycinea</name>
    <dbReference type="NCBI Taxonomy" id="318"/>
    <lineage>
        <taxon>Bacteria</taxon>
        <taxon>Pseudomonadati</taxon>
        <taxon>Pseudomonadota</taxon>
        <taxon>Gammaproteobacteria</taxon>
        <taxon>Pseudomonadales</taxon>
        <taxon>Pseudomonadaceae</taxon>
        <taxon>Pseudomonas</taxon>
    </lineage>
</organism>
<dbReference type="SMART" id="SM00382">
    <property type="entry name" value="AAA"/>
    <property type="match status" value="2"/>
</dbReference>
<dbReference type="Proteomes" id="UP000276829">
    <property type="component" value="Unassembled WGS sequence"/>
</dbReference>
<evidence type="ECO:0000256" key="3">
    <source>
        <dbReference type="ARBA" id="ARBA00022840"/>
    </source>
</evidence>
<evidence type="ECO:0000259" key="4">
    <source>
        <dbReference type="PROSITE" id="PS50893"/>
    </source>
</evidence>
<reference evidence="5 6" key="1">
    <citation type="submission" date="2018-08" db="EMBL/GenBank/DDBJ databases">
        <title>Recombination of ecologically and evolutionarily significant loci maintains genetic cohesion in the Pseudomonas syringae species complex.</title>
        <authorList>
            <person name="Dillon M."/>
            <person name="Thakur S."/>
            <person name="Almeida R.N.D."/>
            <person name="Weir B.S."/>
            <person name="Guttman D.S."/>
        </authorList>
    </citation>
    <scope>NUCLEOTIDE SEQUENCE [LARGE SCALE GENOMIC DNA]</scope>
    <source>
        <strain evidence="5 6">ICMP 4324</strain>
    </source>
</reference>
<evidence type="ECO:0000313" key="5">
    <source>
        <dbReference type="EMBL" id="RMM61510.1"/>
    </source>
</evidence>
<keyword evidence="3 5" id="KW-0067">ATP-binding</keyword>
<dbReference type="Pfam" id="PF00005">
    <property type="entry name" value="ABC_tran"/>
    <property type="match status" value="2"/>
</dbReference>
<dbReference type="SUPFAM" id="SSF52540">
    <property type="entry name" value="P-loop containing nucleoside triphosphate hydrolases"/>
    <property type="match status" value="2"/>
</dbReference>
<dbReference type="InterPro" id="IPR013563">
    <property type="entry name" value="Oligopep_ABC_C"/>
</dbReference>
<proteinExistence type="predicted"/>
<gene>
    <name evidence="5" type="ORF">ALQ73_00781</name>
</gene>
<dbReference type="GO" id="GO:0016887">
    <property type="term" value="F:ATP hydrolysis activity"/>
    <property type="evidence" value="ECO:0007669"/>
    <property type="project" value="InterPro"/>
</dbReference>
<dbReference type="CDD" id="cd03257">
    <property type="entry name" value="ABC_NikE_OppD_transporters"/>
    <property type="match status" value="2"/>
</dbReference>
<feature type="domain" description="ABC transporter" evidence="4">
    <location>
        <begin position="277"/>
        <end position="524"/>
    </location>
</feature>
<dbReference type="Pfam" id="PF08352">
    <property type="entry name" value="oligo_HPY"/>
    <property type="match status" value="1"/>
</dbReference>